<dbReference type="RefSeq" id="WP_378262429.1">
    <property type="nucleotide sequence ID" value="NZ_JBHSIT010000012.1"/>
</dbReference>
<evidence type="ECO:0000313" key="5">
    <source>
        <dbReference type="Proteomes" id="UP001595872"/>
    </source>
</evidence>
<accession>A0ABV9UA68</accession>
<comment type="caution">
    <text evidence="4">The sequence shown here is derived from an EMBL/GenBank/DDBJ whole genome shotgun (WGS) entry which is preliminary data.</text>
</comment>
<dbReference type="EMBL" id="JBHSIT010000012">
    <property type="protein sequence ID" value="MFC4912480.1"/>
    <property type="molecule type" value="Genomic_DNA"/>
</dbReference>
<organism evidence="4 5">
    <name type="scientific">Actinomadura gamaensis</name>
    <dbReference type="NCBI Taxonomy" id="1763541"/>
    <lineage>
        <taxon>Bacteria</taxon>
        <taxon>Bacillati</taxon>
        <taxon>Actinomycetota</taxon>
        <taxon>Actinomycetes</taxon>
        <taxon>Streptosporangiales</taxon>
        <taxon>Thermomonosporaceae</taxon>
        <taxon>Actinomadura</taxon>
    </lineage>
</organism>
<proteinExistence type="predicted"/>
<protein>
    <submittedName>
        <fullName evidence="4">TetR-like C-terminal domain-containing protein</fullName>
    </submittedName>
</protein>
<name>A0ABV9UA68_9ACTN</name>
<evidence type="ECO:0000256" key="1">
    <source>
        <dbReference type="ARBA" id="ARBA00023015"/>
    </source>
</evidence>
<dbReference type="Gene3D" id="1.10.357.10">
    <property type="entry name" value="Tetracycline Repressor, domain 2"/>
    <property type="match status" value="1"/>
</dbReference>
<dbReference type="InterPro" id="IPR036271">
    <property type="entry name" value="Tet_transcr_reg_TetR-rel_C_sf"/>
</dbReference>
<reference evidence="5" key="1">
    <citation type="journal article" date="2019" name="Int. J. Syst. Evol. Microbiol.">
        <title>The Global Catalogue of Microorganisms (GCM) 10K type strain sequencing project: providing services to taxonomists for standard genome sequencing and annotation.</title>
        <authorList>
            <consortium name="The Broad Institute Genomics Platform"/>
            <consortium name="The Broad Institute Genome Sequencing Center for Infectious Disease"/>
            <person name="Wu L."/>
            <person name="Ma J."/>
        </authorList>
    </citation>
    <scope>NUCLEOTIDE SEQUENCE [LARGE SCALE GENOMIC DNA]</scope>
    <source>
        <strain evidence="5">KLKA75</strain>
    </source>
</reference>
<evidence type="ECO:0000259" key="3">
    <source>
        <dbReference type="Pfam" id="PF13305"/>
    </source>
</evidence>
<dbReference type="SUPFAM" id="SSF48498">
    <property type="entry name" value="Tetracyclin repressor-like, C-terminal domain"/>
    <property type="match status" value="1"/>
</dbReference>
<keyword evidence="5" id="KW-1185">Reference proteome</keyword>
<dbReference type="Proteomes" id="UP001595872">
    <property type="component" value="Unassembled WGS sequence"/>
</dbReference>
<dbReference type="Pfam" id="PF13305">
    <property type="entry name" value="TetR_C_33"/>
    <property type="match status" value="1"/>
</dbReference>
<evidence type="ECO:0000256" key="2">
    <source>
        <dbReference type="ARBA" id="ARBA00023163"/>
    </source>
</evidence>
<dbReference type="InterPro" id="IPR025996">
    <property type="entry name" value="MT1864/Rv1816-like_C"/>
</dbReference>
<sequence>MTDATVTGDAGESAEVARARFRAVGTGYLRFARTEPGLFRTAFHVPADMTMATAEMSAGTGGMTPFELLGAVLDGRLVECGLMPPGRRPGAEYAVWSSVHGLAVLLTDGPLRGLASRPSAPPTT</sequence>
<feature type="domain" description="HTH-type transcriptional regulator MT1864/Rv1816-like C-terminal" evidence="3">
    <location>
        <begin position="21"/>
        <end position="116"/>
    </location>
</feature>
<keyword evidence="2" id="KW-0804">Transcription</keyword>
<gene>
    <name evidence="4" type="ORF">ACFPCY_34630</name>
</gene>
<keyword evidence="1" id="KW-0805">Transcription regulation</keyword>
<evidence type="ECO:0000313" key="4">
    <source>
        <dbReference type="EMBL" id="MFC4912480.1"/>
    </source>
</evidence>